<evidence type="ECO:0000256" key="2">
    <source>
        <dbReference type="SAM" id="SignalP"/>
    </source>
</evidence>
<proteinExistence type="predicted"/>
<evidence type="ECO:0000313" key="3">
    <source>
        <dbReference type="EnsemblMetazoa" id="SCAU002969-PA"/>
    </source>
</evidence>
<feature type="signal peptide" evidence="2">
    <location>
        <begin position="1"/>
        <end position="19"/>
    </location>
</feature>
<feature type="compositionally biased region" description="Polar residues" evidence="1">
    <location>
        <begin position="173"/>
        <end position="190"/>
    </location>
</feature>
<keyword evidence="4" id="KW-1185">Reference proteome</keyword>
<feature type="region of interest" description="Disordered" evidence="1">
    <location>
        <begin position="169"/>
        <end position="190"/>
    </location>
</feature>
<dbReference type="OrthoDB" id="8017939at2759"/>
<sequence>MKCFTFALLFASTLVINQAKIIQATQHYAYKAKEDHQHNHQLKPMHQYQTQANPNNQVSQPLKRAQEIVASYNTYDSIHHPQGVHSLPQPSPSEHSSSAQSYQKRYTNVQYNVLQNLDHAETGREYHQSQPLVYNLREMSQQEKPSLLALLKRQQQELSEGYATFLQDEQEQQQHSGSFSDNRAQQHDSTLQQTNPQMLHYQQLQEQQRHLYYQQLQQEEQLQQQQQRPPPPTQLQQILYEPKQQQQLAVAFVTPVAQSTEITTPSPLAITQATVHPNLQHQAKQTFLAPPPPPPEIVSHATGNEASPPSPSINLKLYQSLPPPSEHQRNQLPEYAIATGVKYATINQQHNKPYSQPAAPPSPIERHPAEVYGLPPQTPGKHSKQVLYAPMRFDRKLPYSSKTFPYPPSFISLTTTERPVKYEQQHFASPPQHYYSYDHKSAYNKIPDLFDHRNAKSLLDSYIPSWQVVKMLQSFQQQPQHQGGNINHNGNLQTLATPYKGHFKRNASNQGNF</sequence>
<accession>A0A1I8NXR0</accession>
<keyword evidence="2" id="KW-0732">Signal</keyword>
<feature type="chain" id="PRO_5009325799" evidence="2">
    <location>
        <begin position="20"/>
        <end position="513"/>
    </location>
</feature>
<feature type="region of interest" description="Disordered" evidence="1">
    <location>
        <begin position="79"/>
        <end position="101"/>
    </location>
</feature>
<protein>
    <submittedName>
        <fullName evidence="3">Uncharacterized protein</fullName>
    </submittedName>
</protein>
<evidence type="ECO:0000256" key="1">
    <source>
        <dbReference type="SAM" id="MobiDB-lite"/>
    </source>
</evidence>
<feature type="compositionally biased region" description="Low complexity" evidence="1">
    <location>
        <begin position="86"/>
        <end position="101"/>
    </location>
</feature>
<organism evidence="3 4">
    <name type="scientific">Stomoxys calcitrans</name>
    <name type="common">Stable fly</name>
    <name type="synonym">Conops calcitrans</name>
    <dbReference type="NCBI Taxonomy" id="35570"/>
    <lineage>
        <taxon>Eukaryota</taxon>
        <taxon>Metazoa</taxon>
        <taxon>Ecdysozoa</taxon>
        <taxon>Arthropoda</taxon>
        <taxon>Hexapoda</taxon>
        <taxon>Insecta</taxon>
        <taxon>Pterygota</taxon>
        <taxon>Neoptera</taxon>
        <taxon>Endopterygota</taxon>
        <taxon>Diptera</taxon>
        <taxon>Brachycera</taxon>
        <taxon>Muscomorpha</taxon>
        <taxon>Muscoidea</taxon>
        <taxon>Muscidae</taxon>
        <taxon>Stomoxys</taxon>
    </lineage>
</organism>
<dbReference type="EnsemblMetazoa" id="SCAU002969-RA">
    <property type="protein sequence ID" value="SCAU002969-PA"/>
    <property type="gene ID" value="SCAU002969"/>
</dbReference>
<dbReference type="VEuPathDB" id="VectorBase:SCAU002969"/>
<reference evidence="3" key="1">
    <citation type="submission" date="2020-05" db="UniProtKB">
        <authorList>
            <consortium name="EnsemblMetazoa"/>
        </authorList>
    </citation>
    <scope>IDENTIFICATION</scope>
    <source>
        <strain evidence="3">USDA</strain>
    </source>
</reference>
<dbReference type="Proteomes" id="UP000095300">
    <property type="component" value="Unassembled WGS sequence"/>
</dbReference>
<evidence type="ECO:0000313" key="4">
    <source>
        <dbReference type="Proteomes" id="UP000095300"/>
    </source>
</evidence>
<gene>
    <name evidence="3" type="primary">106087847</name>
</gene>
<feature type="region of interest" description="Disordered" evidence="1">
    <location>
        <begin position="285"/>
        <end position="314"/>
    </location>
</feature>
<dbReference type="AlphaFoldDB" id="A0A1I8NXR0"/>
<dbReference type="KEGG" id="scac:106087847"/>
<name>A0A1I8NXR0_STOCA</name>